<gene>
    <name evidence="4" type="ORF">HMPREF1076_03677</name>
</gene>
<evidence type="ECO:0000313" key="4">
    <source>
        <dbReference type="EMBL" id="EKN10870.1"/>
    </source>
</evidence>
<feature type="signal peptide" evidence="2">
    <location>
        <begin position="1"/>
        <end position="28"/>
    </location>
</feature>
<proteinExistence type="predicted"/>
<dbReference type="Proteomes" id="UP000006330">
    <property type="component" value="Unassembled WGS sequence"/>
</dbReference>
<keyword evidence="2" id="KW-0732">Signal</keyword>
<dbReference type="InterPro" id="IPR032594">
    <property type="entry name" value="DUF4906"/>
</dbReference>
<feature type="chain" id="PRO_5003891735" description="DUF4906 domain-containing protein" evidence="2">
    <location>
        <begin position="29"/>
        <end position="402"/>
    </location>
</feature>
<comment type="caution">
    <text evidence="4">The sequence shown here is derived from an EMBL/GenBank/DDBJ whole genome shotgun (WGS) entry which is preliminary data.</text>
</comment>
<dbReference type="Pfam" id="PF16249">
    <property type="entry name" value="DUF4906"/>
    <property type="match status" value="1"/>
</dbReference>
<evidence type="ECO:0000259" key="3">
    <source>
        <dbReference type="Pfam" id="PF16249"/>
    </source>
</evidence>
<dbReference type="PROSITE" id="PS51257">
    <property type="entry name" value="PROKAR_LIPOPROTEIN"/>
    <property type="match status" value="1"/>
</dbReference>
<evidence type="ECO:0000256" key="2">
    <source>
        <dbReference type="SAM" id="SignalP"/>
    </source>
</evidence>
<name>K5ZHY3_9BACT</name>
<accession>K5ZHY3</accession>
<evidence type="ECO:0000313" key="5">
    <source>
        <dbReference type="Proteomes" id="UP000006330"/>
    </source>
</evidence>
<protein>
    <recommendedName>
        <fullName evidence="3">DUF4906 domain-containing protein</fullName>
    </recommendedName>
</protein>
<reference evidence="4 5" key="1">
    <citation type="submission" date="2012-02" db="EMBL/GenBank/DDBJ databases">
        <title>The Genome Sequence of Parabacteroides goldsteinii CL02T12C30.</title>
        <authorList>
            <consortium name="The Broad Institute Genome Sequencing Platform"/>
            <person name="Earl A."/>
            <person name="Ward D."/>
            <person name="Feldgarden M."/>
            <person name="Gevers D."/>
            <person name="Zitomersky N.L."/>
            <person name="Coyne M.J."/>
            <person name="Comstock L.E."/>
            <person name="Young S.K."/>
            <person name="Zeng Q."/>
            <person name="Gargeya S."/>
            <person name="Fitzgerald M."/>
            <person name="Haas B."/>
            <person name="Abouelleil A."/>
            <person name="Alvarado L."/>
            <person name="Arachchi H.M."/>
            <person name="Berlin A."/>
            <person name="Chapman S.B."/>
            <person name="Gearin G."/>
            <person name="Goldberg J."/>
            <person name="Griggs A."/>
            <person name="Gujja S."/>
            <person name="Hansen M."/>
            <person name="Heiman D."/>
            <person name="Howarth C."/>
            <person name="Larimer J."/>
            <person name="Lui A."/>
            <person name="MacDonald P.J.P."/>
            <person name="McCowen C."/>
            <person name="Montmayeur A."/>
            <person name="Murphy C."/>
            <person name="Neiman D."/>
            <person name="Pearson M."/>
            <person name="Priest M."/>
            <person name="Roberts A."/>
            <person name="Saif S."/>
            <person name="Shea T."/>
            <person name="Sisk P."/>
            <person name="Stolte C."/>
            <person name="Sykes S."/>
            <person name="Wortman J."/>
            <person name="Nusbaum C."/>
            <person name="Birren B."/>
        </authorList>
    </citation>
    <scope>NUCLEOTIDE SEQUENCE [LARGE SCALE GENOMIC DNA]</scope>
    <source>
        <strain evidence="4 5">CL02T12C30</strain>
    </source>
</reference>
<dbReference type="EMBL" id="AGZO01000026">
    <property type="protein sequence ID" value="EKN10870.1"/>
    <property type="molecule type" value="Genomic_DNA"/>
</dbReference>
<organism evidence="4 5">
    <name type="scientific">Parabacteroides goldsteinii CL02T12C30</name>
    <dbReference type="NCBI Taxonomy" id="999418"/>
    <lineage>
        <taxon>Bacteria</taxon>
        <taxon>Pseudomonadati</taxon>
        <taxon>Bacteroidota</taxon>
        <taxon>Bacteroidia</taxon>
        <taxon>Bacteroidales</taxon>
        <taxon>Tannerellaceae</taxon>
        <taxon>Parabacteroides</taxon>
    </lineage>
</organism>
<dbReference type="PATRIC" id="fig|999418.3.peg.3750"/>
<feature type="region of interest" description="Disordered" evidence="1">
    <location>
        <begin position="293"/>
        <end position="313"/>
    </location>
</feature>
<dbReference type="AlphaFoldDB" id="K5ZHY3"/>
<sequence>MGMKNKSIQYSLLSFTLAFALLFAGCEATEDPQNTDHGKMCNFQFCLKLPESISVKTKADPPITPTIGDDKININNVWILQYDVSGNLIRSVYKEDDINNDTDFVQENLYMVRINTDTNSDEEKFSDMSSHFYIIVNGEKSLLEGFTGTEADLKAKTVNFTEALGSRPTLLTSGPSEYNPATASSEGTEDNKKVVFVSRLFRTYAKVSVKVQFKDATTAASLSDMTATITNIPKIIALYTAGGGNSNSLYPETISATTMNLDAQSFSSLTSTSGASADFYMPENLRGLGLSESFEGKNKESNGPGSTSVTTSTPDGKLTGCTYLTLKGTYKYSSSHANGIKVEYRFYLGDNLTNNYNIQRDHHYDLTINIKGANSADLRVKITDGNVAVFDDVDTIENEVSF</sequence>
<dbReference type="HOGENOM" id="CLU_064485_0_0_10"/>
<evidence type="ECO:0000256" key="1">
    <source>
        <dbReference type="SAM" id="MobiDB-lite"/>
    </source>
</evidence>
<dbReference type="RefSeq" id="WP_007656598.1">
    <property type="nucleotide sequence ID" value="NZ_JH976474.1"/>
</dbReference>
<feature type="domain" description="DUF4906" evidence="3">
    <location>
        <begin position="276"/>
        <end position="368"/>
    </location>
</feature>